<protein>
    <submittedName>
        <fullName evidence="2">Uncharacterized protein</fullName>
    </submittedName>
</protein>
<reference evidence="3" key="1">
    <citation type="journal article" date="2019" name="Int. J. Syst. Evol. Microbiol.">
        <title>The Global Catalogue of Microorganisms (GCM) 10K type strain sequencing project: providing services to taxonomists for standard genome sequencing and annotation.</title>
        <authorList>
            <consortium name="The Broad Institute Genomics Platform"/>
            <consortium name="The Broad Institute Genome Sequencing Center for Infectious Disease"/>
            <person name="Wu L."/>
            <person name="Ma J."/>
        </authorList>
    </citation>
    <scope>NUCLEOTIDE SEQUENCE [LARGE SCALE GENOMIC DNA]</scope>
    <source>
        <strain evidence="3">CCUG 55608</strain>
    </source>
</reference>
<feature type="region of interest" description="Disordered" evidence="1">
    <location>
        <begin position="582"/>
        <end position="614"/>
    </location>
</feature>
<keyword evidence="3" id="KW-1185">Reference proteome</keyword>
<evidence type="ECO:0000313" key="3">
    <source>
        <dbReference type="Proteomes" id="UP001597116"/>
    </source>
</evidence>
<dbReference type="RefSeq" id="WP_379884026.1">
    <property type="nucleotide sequence ID" value="NZ_JBHTLP010000004.1"/>
</dbReference>
<organism evidence="2 3">
    <name type="scientific">Larkinella insperata</name>
    <dbReference type="NCBI Taxonomy" id="332158"/>
    <lineage>
        <taxon>Bacteria</taxon>
        <taxon>Pseudomonadati</taxon>
        <taxon>Bacteroidota</taxon>
        <taxon>Cytophagia</taxon>
        <taxon>Cytophagales</taxon>
        <taxon>Spirosomataceae</taxon>
        <taxon>Larkinella</taxon>
    </lineage>
</organism>
<evidence type="ECO:0000256" key="1">
    <source>
        <dbReference type="SAM" id="MobiDB-lite"/>
    </source>
</evidence>
<sequence>MPTYNGETDTVFDAIAPLFADLKESPVTPAMDRLRSVVASALRAQLRTKQPLEAVFPLAKHGPQVVSESIRTNLTQELERTDELPAEALLVARRDNVGQLFSGQLTDQLTGLAPGERLGPFATQQGTDVWFDVFFAANRLEVREAGVMAPALVITRATAPVIGNASATIGIEAGTVWIRGNLINSALPPNSFVGIRVKGGVLELNQVPTVTGNGVEVPAPLQARLQLSLAGEEATPVEGACLAAQTSVTLPDTLTVRFDAGVTTAQGDPGKAESWGQPFAFDTATGAWSFIERLWTVVLEYELSPRQFNADAISADLIHAEGVGNVQKAGLGLPVVVAANPAVLGETSTAAGWYFQIDKLLARWYSPETRLHQLADSWIGMTALGATIVAEHIAPLNQPVTHTYDLWTLAGGSKKRLPWHQRYAEPFLLFYRCHILEGEHLLVQGQAEIALDRPLTTQGIPVPTPTTQGLILLHRLNGSVMALLGGTVQSSPALYQFALRNALLWTAAPTSLMIRGELSADQRIDAGSAQLLLGVYGWAPTLPDPYVFNGFIQRPKVRQGRVQGTIQCRLTWSGPENGSVSFEGTLGPNLSVDQRPVSAGEPRPAPGSQGDPEVGLTQVEQQRLTFDRKGQAQWKEAQTVENQTRGHRLEIAQQENKKSLAMVDGYLREVLGPAPNLLLLDVSTNQDLLGVGLSGRTIRDSDAGAGGPAGDFTVSDLSVHSQVATMRVVTLPQVQWEPVRTLDADQNIMTMGWFPTPLASATDGGATHIGARSQKLMPIIPEDALQGTFDAFRDGTAVGVRTTFPFGLIGAIRLQPKEAPQRPADLYDLNRPTFPDEQSVGGIQITAQAEGGRPANGGISPMFAGQMRQLLNGVDLTTGAPLGLSVLGETLQPAGSVETVFNNDMAARPRVPVTRIDLSGYGGSNFSDWNNPFAAFAEAAKVQFRLVVGRTILEIIKVNSVLHPWGVRVTRSVTIERRPGGGVIRRDSGWQAITPGIFDYRYFDPAVNKIVVAPYEFDAGVFRGLFNIRFIRPAPGTVFSHGAAQLVPYYFDADVALEGVPGRTASQGILGYLQIAPNGTPAGADAIQALIAMQGPIGGPTDTWMNFGGSGLPFRAQRVEVGLANNGGTPLFVATVRGVPKLPETGAWSVAVRPVASVPPNGGEAVPVAENRGVPVIRRYPVAFPTDDDTVFHEPRLAGTPGDYRLADAADLLTPTAPANDYALLQSTPTHALFFPRPFVPAASAPRIESGHRVALADIFARSTSKGAFPPPANTLELNAGLYHFNVSPAGKLALSAPVLISNPPNSLRMGGTPGHGSSLFYDKATLKLDLAEDHWNAEFTGLQMWSDISGLERLTGSEMRIVGSTTQRPQIAEIKSLMLQEIEEILQYIPVFGERGVQGPVDLGATNAKHELKVDVLVKVNVPPPTVIATFPAGSGVVLTLFVKQSTGIDLATGGPKASATFGANLEGKVPLLSVGVAAVFLVIAGEVTFSLTSVSGSVTAEKLDLMAFVGVGVEGKIGPFKAYAFLGVGFVLAYDAITSIVKYGGIVALEAGVDLVIVKVKIRAELKGLVYSDAAVTKCDYSGLVKIQVDIFLIFSISASYQVTETTTFS</sequence>
<accession>A0ABW3Q685</accession>
<evidence type="ECO:0000313" key="2">
    <source>
        <dbReference type="EMBL" id="MFD1140913.1"/>
    </source>
</evidence>
<dbReference type="EMBL" id="JBHTLP010000004">
    <property type="protein sequence ID" value="MFD1140913.1"/>
    <property type="molecule type" value="Genomic_DNA"/>
</dbReference>
<proteinExistence type="predicted"/>
<comment type="caution">
    <text evidence="2">The sequence shown here is derived from an EMBL/GenBank/DDBJ whole genome shotgun (WGS) entry which is preliminary data.</text>
</comment>
<name>A0ABW3Q685_9BACT</name>
<gene>
    <name evidence="2" type="ORF">ACFQ4C_07330</name>
</gene>
<dbReference type="Proteomes" id="UP001597116">
    <property type="component" value="Unassembled WGS sequence"/>
</dbReference>